<comment type="caution">
    <text evidence="1">The sequence shown here is derived from an EMBL/GenBank/DDBJ whole genome shotgun (WGS) entry which is preliminary data.</text>
</comment>
<name>A0ACB7WQY6_DIOAL</name>
<accession>A0ACB7WQY6</accession>
<gene>
    <name evidence="1" type="ORF">IHE45_02G054400</name>
</gene>
<evidence type="ECO:0000313" key="2">
    <source>
        <dbReference type="Proteomes" id="UP000827976"/>
    </source>
</evidence>
<reference evidence="2" key="1">
    <citation type="journal article" date="2022" name="Nat. Commun.">
        <title>Chromosome evolution and the genetic basis of agronomically important traits in greater yam.</title>
        <authorList>
            <person name="Bredeson J.V."/>
            <person name="Lyons J.B."/>
            <person name="Oniyinde I.O."/>
            <person name="Okereke N.R."/>
            <person name="Kolade O."/>
            <person name="Nnabue I."/>
            <person name="Nwadili C.O."/>
            <person name="Hribova E."/>
            <person name="Parker M."/>
            <person name="Nwogha J."/>
            <person name="Shu S."/>
            <person name="Carlson J."/>
            <person name="Kariba R."/>
            <person name="Muthemba S."/>
            <person name="Knop K."/>
            <person name="Barton G.J."/>
            <person name="Sherwood A.V."/>
            <person name="Lopez-Montes A."/>
            <person name="Asiedu R."/>
            <person name="Jamnadass R."/>
            <person name="Muchugi A."/>
            <person name="Goodstein D."/>
            <person name="Egesi C.N."/>
            <person name="Featherston J."/>
            <person name="Asfaw A."/>
            <person name="Simpson G.G."/>
            <person name="Dolezel J."/>
            <person name="Hendre P.S."/>
            <person name="Van Deynze A."/>
            <person name="Kumar P.L."/>
            <person name="Obidiegwu J.E."/>
            <person name="Bhattacharjee R."/>
            <person name="Rokhsar D.S."/>
        </authorList>
    </citation>
    <scope>NUCLEOTIDE SEQUENCE [LARGE SCALE GENOMIC DNA]</scope>
    <source>
        <strain evidence="2">cv. TDa95/00328</strain>
    </source>
</reference>
<proteinExistence type="predicted"/>
<evidence type="ECO:0000313" key="1">
    <source>
        <dbReference type="EMBL" id="KAH7690530.1"/>
    </source>
</evidence>
<dbReference type="Proteomes" id="UP000827976">
    <property type="component" value="Chromosome 2"/>
</dbReference>
<keyword evidence="2" id="KW-1185">Reference proteome</keyword>
<organism evidence="1 2">
    <name type="scientific">Dioscorea alata</name>
    <name type="common">Purple yam</name>
    <dbReference type="NCBI Taxonomy" id="55571"/>
    <lineage>
        <taxon>Eukaryota</taxon>
        <taxon>Viridiplantae</taxon>
        <taxon>Streptophyta</taxon>
        <taxon>Embryophyta</taxon>
        <taxon>Tracheophyta</taxon>
        <taxon>Spermatophyta</taxon>
        <taxon>Magnoliopsida</taxon>
        <taxon>Liliopsida</taxon>
        <taxon>Dioscoreales</taxon>
        <taxon>Dioscoreaceae</taxon>
        <taxon>Dioscorea</taxon>
    </lineage>
</organism>
<protein>
    <submittedName>
        <fullName evidence="1">WD40-repeat-containing domain-containing protein</fullName>
    </submittedName>
</protein>
<dbReference type="EMBL" id="CM037012">
    <property type="protein sequence ID" value="KAH7690530.1"/>
    <property type="molecule type" value="Genomic_DNA"/>
</dbReference>
<sequence>MYMAYGWPQVIPLEPDLCGHSSRLDRIIYLKVINRLLLLVAPTHIELWSSSQHKVRLGKHTRNLGSIQTEGENSEAIWSPDTKTIAILTSLSILHIYKVHFSGKKLLVGGKHSSGLFLATISLVITEKTPFADKNLIRSNFVCDNKSLLIGLSDGCLQLASWNGEFSDAFKPSYHPSAYQGDSRGTSSIEGNGKNAVIIQLEFSLALRMLFILYSDGCVALCSTSKKGLRLVNSLKIERWLNTPDAICASVASNQHILAIGCRRGVVELYDLIEGVSHLRTVSVYDWG</sequence>